<accession>A0A9D4PAD4</accession>
<dbReference type="Proteomes" id="UP000821837">
    <property type="component" value="Unassembled WGS sequence"/>
</dbReference>
<sequence length="133" mass="14996">MTADLLLFFGGAPTRDWAIFIVTVASERKASMALHTEMERSEEEIRHDEVIRGISEEARRSLLREKLSALVPLPHKPLHMLQLSGTFPKLTMAPRDHLNDPTPEERAFYRTSVACESVHELCILTAGQSSCPR</sequence>
<dbReference type="AlphaFoldDB" id="A0A9D4PAD4"/>
<comment type="caution">
    <text evidence="1">The sequence shown here is derived from an EMBL/GenBank/DDBJ whole genome shotgun (WGS) entry which is preliminary data.</text>
</comment>
<evidence type="ECO:0000313" key="2">
    <source>
        <dbReference type="Proteomes" id="UP000821837"/>
    </source>
</evidence>
<reference evidence="1" key="1">
    <citation type="journal article" date="2020" name="Cell">
        <title>Large-Scale Comparative Analyses of Tick Genomes Elucidate Their Genetic Diversity and Vector Capacities.</title>
        <authorList>
            <consortium name="Tick Genome and Microbiome Consortium (TIGMIC)"/>
            <person name="Jia N."/>
            <person name="Wang J."/>
            <person name="Shi W."/>
            <person name="Du L."/>
            <person name="Sun Y."/>
            <person name="Zhan W."/>
            <person name="Jiang J.F."/>
            <person name="Wang Q."/>
            <person name="Zhang B."/>
            <person name="Ji P."/>
            <person name="Bell-Sakyi L."/>
            <person name="Cui X.M."/>
            <person name="Yuan T.T."/>
            <person name="Jiang B.G."/>
            <person name="Yang W.F."/>
            <person name="Lam T.T."/>
            <person name="Chang Q.C."/>
            <person name="Ding S.J."/>
            <person name="Wang X.J."/>
            <person name="Zhu J.G."/>
            <person name="Ruan X.D."/>
            <person name="Zhao L."/>
            <person name="Wei J.T."/>
            <person name="Ye R.Z."/>
            <person name="Que T.C."/>
            <person name="Du C.H."/>
            <person name="Zhou Y.H."/>
            <person name="Cheng J.X."/>
            <person name="Dai P.F."/>
            <person name="Guo W.B."/>
            <person name="Han X.H."/>
            <person name="Huang E.J."/>
            <person name="Li L.F."/>
            <person name="Wei W."/>
            <person name="Gao Y.C."/>
            <person name="Liu J.Z."/>
            <person name="Shao H.Z."/>
            <person name="Wang X."/>
            <person name="Wang C.C."/>
            <person name="Yang T.C."/>
            <person name="Huo Q.B."/>
            <person name="Li W."/>
            <person name="Chen H.Y."/>
            <person name="Chen S.E."/>
            <person name="Zhou L.G."/>
            <person name="Ni X.B."/>
            <person name="Tian J.H."/>
            <person name="Sheng Y."/>
            <person name="Liu T."/>
            <person name="Pan Y.S."/>
            <person name="Xia L.Y."/>
            <person name="Li J."/>
            <person name="Zhao F."/>
            <person name="Cao W.C."/>
        </authorList>
    </citation>
    <scope>NUCLEOTIDE SEQUENCE</scope>
    <source>
        <strain evidence="1">Rsan-2018</strain>
    </source>
</reference>
<keyword evidence="2" id="KW-1185">Reference proteome</keyword>
<dbReference type="EMBL" id="JABSTV010002242">
    <property type="protein sequence ID" value="KAH7931527.1"/>
    <property type="molecule type" value="Genomic_DNA"/>
</dbReference>
<evidence type="ECO:0000313" key="1">
    <source>
        <dbReference type="EMBL" id="KAH7931527.1"/>
    </source>
</evidence>
<protein>
    <submittedName>
        <fullName evidence="1">Uncharacterized protein</fullName>
    </submittedName>
</protein>
<name>A0A9D4PAD4_RHISA</name>
<gene>
    <name evidence="1" type="ORF">HPB52_025613</name>
</gene>
<organism evidence="1 2">
    <name type="scientific">Rhipicephalus sanguineus</name>
    <name type="common">Brown dog tick</name>
    <name type="synonym">Ixodes sanguineus</name>
    <dbReference type="NCBI Taxonomy" id="34632"/>
    <lineage>
        <taxon>Eukaryota</taxon>
        <taxon>Metazoa</taxon>
        <taxon>Ecdysozoa</taxon>
        <taxon>Arthropoda</taxon>
        <taxon>Chelicerata</taxon>
        <taxon>Arachnida</taxon>
        <taxon>Acari</taxon>
        <taxon>Parasitiformes</taxon>
        <taxon>Ixodida</taxon>
        <taxon>Ixodoidea</taxon>
        <taxon>Ixodidae</taxon>
        <taxon>Rhipicephalinae</taxon>
        <taxon>Rhipicephalus</taxon>
        <taxon>Rhipicephalus</taxon>
    </lineage>
</organism>
<reference evidence="1" key="2">
    <citation type="submission" date="2021-09" db="EMBL/GenBank/DDBJ databases">
        <authorList>
            <person name="Jia N."/>
            <person name="Wang J."/>
            <person name="Shi W."/>
            <person name="Du L."/>
            <person name="Sun Y."/>
            <person name="Zhan W."/>
            <person name="Jiang J."/>
            <person name="Wang Q."/>
            <person name="Zhang B."/>
            <person name="Ji P."/>
            <person name="Sakyi L.B."/>
            <person name="Cui X."/>
            <person name="Yuan T."/>
            <person name="Jiang B."/>
            <person name="Yang W."/>
            <person name="Lam T.T.-Y."/>
            <person name="Chang Q."/>
            <person name="Ding S."/>
            <person name="Wang X."/>
            <person name="Zhu J."/>
            <person name="Ruan X."/>
            <person name="Zhao L."/>
            <person name="Wei J."/>
            <person name="Que T."/>
            <person name="Du C."/>
            <person name="Cheng J."/>
            <person name="Dai P."/>
            <person name="Han X."/>
            <person name="Huang E."/>
            <person name="Gao Y."/>
            <person name="Liu J."/>
            <person name="Shao H."/>
            <person name="Ye R."/>
            <person name="Li L."/>
            <person name="Wei W."/>
            <person name="Wang X."/>
            <person name="Wang C."/>
            <person name="Huo Q."/>
            <person name="Li W."/>
            <person name="Guo W."/>
            <person name="Chen H."/>
            <person name="Chen S."/>
            <person name="Zhou L."/>
            <person name="Zhou L."/>
            <person name="Ni X."/>
            <person name="Tian J."/>
            <person name="Zhou Y."/>
            <person name="Sheng Y."/>
            <person name="Liu T."/>
            <person name="Pan Y."/>
            <person name="Xia L."/>
            <person name="Li J."/>
            <person name="Zhao F."/>
            <person name="Cao W."/>
        </authorList>
    </citation>
    <scope>NUCLEOTIDE SEQUENCE</scope>
    <source>
        <strain evidence="1">Rsan-2018</strain>
        <tissue evidence="1">Larvae</tissue>
    </source>
</reference>
<proteinExistence type="predicted"/>